<protein>
    <submittedName>
        <fullName evidence="1">Uncharacterized protein</fullName>
    </submittedName>
</protein>
<evidence type="ECO:0000313" key="1">
    <source>
        <dbReference type="EMBL" id="KDO19559.1"/>
    </source>
</evidence>
<dbReference type="VEuPathDB" id="FungiDB:SPRG_15197"/>
<accession>A0A067BM46</accession>
<keyword evidence="2" id="KW-1185">Reference proteome</keyword>
<dbReference type="EMBL" id="KK583345">
    <property type="protein sequence ID" value="KDO19559.1"/>
    <property type="molecule type" value="Genomic_DNA"/>
</dbReference>
<evidence type="ECO:0000313" key="2">
    <source>
        <dbReference type="Proteomes" id="UP000030745"/>
    </source>
</evidence>
<name>A0A067BM46_SAPPC</name>
<gene>
    <name evidence="1" type="ORF">SPRG_15197</name>
</gene>
<dbReference type="GeneID" id="24136951"/>
<dbReference type="KEGG" id="spar:SPRG_15197"/>
<organism evidence="1 2">
    <name type="scientific">Saprolegnia parasitica (strain CBS 223.65)</name>
    <dbReference type="NCBI Taxonomy" id="695850"/>
    <lineage>
        <taxon>Eukaryota</taxon>
        <taxon>Sar</taxon>
        <taxon>Stramenopiles</taxon>
        <taxon>Oomycota</taxon>
        <taxon>Saprolegniomycetes</taxon>
        <taxon>Saprolegniales</taxon>
        <taxon>Saprolegniaceae</taxon>
        <taxon>Saprolegnia</taxon>
    </lineage>
</organism>
<sequence length="131" mass="13741">MAASMAAAPCPYSGLPNASRILVADAYCGAGQAMCLVSPACALVTSSGLDDRQRTAAGIDAVGNMTLYPFDALYILNTSSPLNTTYMRLPDALTTLWLSSAGLQTIPAPLPSELLTLQVPSLYIRGLMRQT</sequence>
<reference evidence="1 2" key="1">
    <citation type="journal article" date="2013" name="PLoS Genet.">
        <title>Distinctive expansion of potential virulence genes in the genome of the oomycete fish pathogen Saprolegnia parasitica.</title>
        <authorList>
            <person name="Jiang R.H."/>
            <person name="de Bruijn I."/>
            <person name="Haas B.J."/>
            <person name="Belmonte R."/>
            <person name="Lobach L."/>
            <person name="Christie J."/>
            <person name="van den Ackerveken G."/>
            <person name="Bottin A."/>
            <person name="Bulone V."/>
            <person name="Diaz-Moreno S.M."/>
            <person name="Dumas B."/>
            <person name="Fan L."/>
            <person name="Gaulin E."/>
            <person name="Govers F."/>
            <person name="Grenville-Briggs L.J."/>
            <person name="Horner N.R."/>
            <person name="Levin J.Z."/>
            <person name="Mammella M."/>
            <person name="Meijer H.J."/>
            <person name="Morris P."/>
            <person name="Nusbaum C."/>
            <person name="Oome S."/>
            <person name="Phillips A.J."/>
            <person name="van Rooyen D."/>
            <person name="Rzeszutek E."/>
            <person name="Saraiva M."/>
            <person name="Secombes C.J."/>
            <person name="Seidl M.F."/>
            <person name="Snel B."/>
            <person name="Stassen J.H."/>
            <person name="Sykes S."/>
            <person name="Tripathy S."/>
            <person name="van den Berg H."/>
            <person name="Vega-Arreguin J.C."/>
            <person name="Wawra S."/>
            <person name="Young S.K."/>
            <person name="Zeng Q."/>
            <person name="Dieguez-Uribeondo J."/>
            <person name="Russ C."/>
            <person name="Tyler B.M."/>
            <person name="van West P."/>
        </authorList>
    </citation>
    <scope>NUCLEOTIDE SEQUENCE [LARGE SCALE GENOMIC DNA]</scope>
    <source>
        <strain evidence="1 2">CBS 223.65</strain>
    </source>
</reference>
<dbReference type="RefSeq" id="XP_012209745.1">
    <property type="nucleotide sequence ID" value="XM_012354355.1"/>
</dbReference>
<dbReference type="Proteomes" id="UP000030745">
    <property type="component" value="Unassembled WGS sequence"/>
</dbReference>
<dbReference type="AlphaFoldDB" id="A0A067BM46"/>
<proteinExistence type="predicted"/>